<dbReference type="CDD" id="cd07032">
    <property type="entry name" value="RNAP_I_II_AC40"/>
    <property type="match status" value="1"/>
</dbReference>
<evidence type="ECO:0000256" key="3">
    <source>
        <dbReference type="ARBA" id="ARBA00022478"/>
    </source>
</evidence>
<proteinExistence type="inferred from homology"/>
<protein>
    <recommendedName>
        <fullName evidence="2">DNA-directed RNA polymerases I and III subunit RPAC1</fullName>
    </recommendedName>
    <alternativeName>
        <fullName evidence="7">Plastid-encoded RNA polymerase subunit alpha</fullName>
    </alternativeName>
</protein>
<dbReference type="Gene3D" id="3.30.1360.10">
    <property type="entry name" value="RNA polymerase, RBP11-like subunit"/>
    <property type="match status" value="1"/>
</dbReference>
<evidence type="ECO:0000256" key="2">
    <source>
        <dbReference type="ARBA" id="ARBA00022083"/>
    </source>
</evidence>
<dbReference type="InterPro" id="IPR036643">
    <property type="entry name" value="RNApol_insert_sf"/>
</dbReference>
<dbReference type="InterPro" id="IPR011263">
    <property type="entry name" value="DNA-dir_RNA_pol_RpoA/D/Rpb3"/>
</dbReference>
<keyword evidence="3" id="KW-0240">DNA-directed RNA polymerase</keyword>
<feature type="domain" description="DNA-directed RNA polymerase RpoA/D/Rpb3-type" evidence="9">
    <location>
        <begin position="88"/>
        <end position="373"/>
    </location>
</feature>
<comment type="caution">
    <text evidence="10">The sequence shown here is derived from an EMBL/GenBank/DDBJ whole genome shotgun (WGS) entry which is preliminary data.</text>
</comment>
<keyword evidence="4" id="KW-0804">Transcription</keyword>
<dbReference type="InterPro" id="IPR050518">
    <property type="entry name" value="Rpo3/RPB3_RNA_Pol_subunit"/>
</dbReference>
<evidence type="ECO:0000256" key="1">
    <source>
        <dbReference type="ARBA" id="ARBA00004123"/>
    </source>
</evidence>
<dbReference type="SUPFAM" id="SSF56553">
    <property type="entry name" value="Insert subdomain of RNA polymerase alpha subunit"/>
    <property type="match status" value="1"/>
</dbReference>
<evidence type="ECO:0000256" key="8">
    <source>
        <dbReference type="SAM" id="MobiDB-lite"/>
    </source>
</evidence>
<dbReference type="Pfam" id="PF01000">
    <property type="entry name" value="RNA_pol_A_bac"/>
    <property type="match status" value="1"/>
</dbReference>
<evidence type="ECO:0000256" key="7">
    <source>
        <dbReference type="ARBA" id="ARBA00031776"/>
    </source>
</evidence>
<evidence type="ECO:0000256" key="6">
    <source>
        <dbReference type="ARBA" id="ARBA00025804"/>
    </source>
</evidence>
<evidence type="ECO:0000256" key="5">
    <source>
        <dbReference type="ARBA" id="ARBA00023242"/>
    </source>
</evidence>
<dbReference type="HAMAP" id="MF_00320">
    <property type="entry name" value="RNApol_arch_Rpo3"/>
    <property type="match status" value="1"/>
</dbReference>
<accession>A0ABP1GCH9</accession>
<dbReference type="PANTHER" id="PTHR11800:SF13">
    <property type="entry name" value="DNA-DIRECTED RNA POLYMERASES I AND III SUBUNIT RPAC1"/>
    <property type="match status" value="1"/>
</dbReference>
<gene>
    <name evidence="10" type="primary">g13327</name>
    <name evidence="10" type="ORF">VP750_LOCUS11812</name>
</gene>
<dbReference type="InterPro" id="IPR011262">
    <property type="entry name" value="DNA-dir_RNA_pol_insert"/>
</dbReference>
<evidence type="ECO:0000313" key="11">
    <source>
        <dbReference type="Proteomes" id="UP001497392"/>
    </source>
</evidence>
<evidence type="ECO:0000256" key="4">
    <source>
        <dbReference type="ARBA" id="ARBA00023163"/>
    </source>
</evidence>
<feature type="region of interest" description="Disordered" evidence="8">
    <location>
        <begin position="1"/>
        <end position="25"/>
    </location>
</feature>
<dbReference type="InterPro" id="IPR022842">
    <property type="entry name" value="RNAP_Rpo3/Rpb3/RPAC1"/>
</dbReference>
<dbReference type="PROSITE" id="PS00446">
    <property type="entry name" value="RNA_POL_D_30KD"/>
    <property type="match status" value="1"/>
</dbReference>
<comment type="subcellular location">
    <subcellularLocation>
        <location evidence="1">Nucleus</location>
    </subcellularLocation>
</comment>
<reference evidence="10 11" key="1">
    <citation type="submission" date="2024-06" db="EMBL/GenBank/DDBJ databases">
        <authorList>
            <person name="Kraege A."/>
            <person name="Thomma B."/>
        </authorList>
    </citation>
    <scope>NUCLEOTIDE SEQUENCE [LARGE SCALE GENOMIC DNA]</scope>
</reference>
<evidence type="ECO:0000313" key="10">
    <source>
        <dbReference type="EMBL" id="CAL5229906.1"/>
    </source>
</evidence>
<dbReference type="SMART" id="SM00662">
    <property type="entry name" value="RPOLD"/>
    <property type="match status" value="1"/>
</dbReference>
<keyword evidence="5" id="KW-0539">Nucleus</keyword>
<dbReference type="EMBL" id="CAXHTA020000021">
    <property type="protein sequence ID" value="CAL5229906.1"/>
    <property type="molecule type" value="Genomic_DNA"/>
</dbReference>
<dbReference type="Proteomes" id="UP001497392">
    <property type="component" value="Unassembled WGS sequence"/>
</dbReference>
<dbReference type="SUPFAM" id="SSF55257">
    <property type="entry name" value="RBP11-like subunits of RNA polymerase"/>
    <property type="match status" value="1"/>
</dbReference>
<sequence length="374" mass="41680">MGEGKSGRASKKQKAASGPSPQYVEEPVLPENLQQQQDYVTCGDALNYNVSTADSAQLFAALGIDNSWSFKKFKKDFRVVINWVKGMDMEFELIGTSPAVANALRRILIAEVPTMAIEHVFLVNNTSIIADEVLSHRLGLVPIRADPDLFESKAGSERSTEKTTAIFKLDIRCTWRPDKTMANEKVMSAELKWLPGGSQMPEETNCQFEQDQREVVGPEGVSLVHEDILLAKMRPGQEIRLEAHCMKGTGAEHAKWSPVATAWYRLQPEVMLLKEVEGAQADELAAELPGLVTVQGSGASRKAAVGDARQHEKLLEKVRRLSGEETWRGCIELRKRKDHFIYTIESTGVLRPEQLFTRAIDILVAKCDKLLEHL</sequence>
<evidence type="ECO:0000259" key="9">
    <source>
        <dbReference type="SMART" id="SM00662"/>
    </source>
</evidence>
<name>A0ABP1GCH9_9CHLO</name>
<organism evidence="10 11">
    <name type="scientific">Coccomyxa viridis</name>
    <dbReference type="NCBI Taxonomy" id="1274662"/>
    <lineage>
        <taxon>Eukaryota</taxon>
        <taxon>Viridiplantae</taxon>
        <taxon>Chlorophyta</taxon>
        <taxon>core chlorophytes</taxon>
        <taxon>Trebouxiophyceae</taxon>
        <taxon>Trebouxiophyceae incertae sedis</taxon>
        <taxon>Coccomyxaceae</taxon>
        <taxon>Coccomyxa</taxon>
    </lineage>
</organism>
<dbReference type="InterPro" id="IPR036603">
    <property type="entry name" value="RBP11-like"/>
</dbReference>
<dbReference type="Gene3D" id="2.170.120.12">
    <property type="entry name" value="DNA-directed RNA polymerase, insert domain"/>
    <property type="match status" value="1"/>
</dbReference>
<comment type="similarity">
    <text evidence="6">Belongs to the archaeal Rpo3/eukaryotic RPB3 RNA polymerase subunit family.</text>
</comment>
<dbReference type="Pfam" id="PF01193">
    <property type="entry name" value="RNA_pol_L"/>
    <property type="match status" value="1"/>
</dbReference>
<dbReference type="InterPro" id="IPR001514">
    <property type="entry name" value="DNA-dir_RNA_pol_30-40kDasu_CS"/>
</dbReference>
<dbReference type="PANTHER" id="PTHR11800">
    <property type="entry name" value="DNA-DIRECTED RNA POLYMERASE"/>
    <property type="match status" value="1"/>
</dbReference>
<dbReference type="InterPro" id="IPR033901">
    <property type="entry name" value="RNAPI/III_AC40"/>
</dbReference>
<keyword evidence="11" id="KW-1185">Reference proteome</keyword>